<evidence type="ECO:0000313" key="2">
    <source>
        <dbReference type="EMBL" id="QIM54326.1"/>
    </source>
</evidence>
<evidence type="ECO:0000313" key="3">
    <source>
        <dbReference type="Proteomes" id="UP000503162"/>
    </source>
</evidence>
<dbReference type="KEGG" id="hcz:G9Q37_20270"/>
<dbReference type="EMBL" id="CP049989">
    <property type="protein sequence ID" value="QIM54326.1"/>
    <property type="molecule type" value="Genomic_DNA"/>
</dbReference>
<protein>
    <recommendedName>
        <fullName evidence="4">Type III secretion system chaperone</fullName>
    </recommendedName>
</protein>
<name>A0A6G8IMS4_9BURK</name>
<keyword evidence="3" id="KW-1185">Reference proteome</keyword>
<accession>A0A6G8IMS4</accession>
<dbReference type="SUPFAM" id="SSF69635">
    <property type="entry name" value="Type III secretory system chaperone-like"/>
    <property type="match status" value="1"/>
</dbReference>
<proteinExistence type="predicted"/>
<dbReference type="RefSeq" id="WP_166230188.1">
    <property type="nucleotide sequence ID" value="NZ_CP049989.1"/>
</dbReference>
<evidence type="ECO:0008006" key="4">
    <source>
        <dbReference type="Google" id="ProtNLM"/>
    </source>
</evidence>
<gene>
    <name evidence="2" type="ORF">G9Q37_20270</name>
</gene>
<evidence type="ECO:0000256" key="1">
    <source>
        <dbReference type="SAM" id="MobiDB-lite"/>
    </source>
</evidence>
<reference evidence="2 3" key="1">
    <citation type="submission" date="2020-03" db="EMBL/GenBank/DDBJ databases">
        <title>Hydrogenophaga sp. nov. isolated from cyanobacterial mat.</title>
        <authorList>
            <person name="Thorat V."/>
            <person name="Kirdat K."/>
            <person name="Tiwarekar B."/>
            <person name="Costa E.D."/>
            <person name="Yadav A."/>
        </authorList>
    </citation>
    <scope>NUCLEOTIDE SEQUENCE [LARGE SCALE GENOMIC DNA]</scope>
    <source>
        <strain evidence="2 3">BA0156</strain>
    </source>
</reference>
<feature type="region of interest" description="Disordered" evidence="1">
    <location>
        <begin position="135"/>
        <end position="154"/>
    </location>
</feature>
<sequence>MQDPSIDTCLRHAVERSRARTLVRHPEHAGTWSVTLPGAAVLTLVLEADGERLRLWAALGRVSHEQARHTVHALLAHFAAACDHFRVGLGDHDIYELWGHWPIDLHGADELADLLDEVASVVRVWQEILAKPPAPGRVAGPAPRETAVPPLVRA</sequence>
<organism evidence="2 3">
    <name type="scientific">Hydrogenophaga crocea</name>
    <dbReference type="NCBI Taxonomy" id="2716225"/>
    <lineage>
        <taxon>Bacteria</taxon>
        <taxon>Pseudomonadati</taxon>
        <taxon>Pseudomonadota</taxon>
        <taxon>Betaproteobacteria</taxon>
        <taxon>Burkholderiales</taxon>
        <taxon>Comamonadaceae</taxon>
        <taxon>Hydrogenophaga</taxon>
    </lineage>
</organism>
<dbReference type="Proteomes" id="UP000503162">
    <property type="component" value="Chromosome"/>
</dbReference>
<dbReference type="Gene3D" id="3.30.1460.10">
    <property type="match status" value="1"/>
</dbReference>
<dbReference type="AlphaFoldDB" id="A0A6G8IMS4"/>